<evidence type="ECO:0000313" key="8">
    <source>
        <dbReference type="EMBL" id="QNP28579.1"/>
    </source>
</evidence>
<dbReference type="InterPro" id="IPR011014">
    <property type="entry name" value="MscS_channel_TM-2"/>
</dbReference>
<dbReference type="EMBL" id="CP060822">
    <property type="protein sequence ID" value="QNP28579.1"/>
    <property type="molecule type" value="Genomic_DNA"/>
</dbReference>
<evidence type="ECO:0000313" key="9">
    <source>
        <dbReference type="Proteomes" id="UP000516013"/>
    </source>
</evidence>
<dbReference type="InterPro" id="IPR045275">
    <property type="entry name" value="MscS_archaea/bacteria_type"/>
</dbReference>
<gene>
    <name evidence="8" type="ORF">IAR63_11760</name>
</gene>
<dbReference type="GO" id="GO:0016020">
    <property type="term" value="C:membrane"/>
    <property type="evidence" value="ECO:0007669"/>
    <property type="project" value="UniProtKB-SubCell"/>
</dbReference>
<evidence type="ECO:0000256" key="6">
    <source>
        <dbReference type="SAM" id="Phobius"/>
    </source>
</evidence>
<dbReference type="PANTHER" id="PTHR30221:SF1">
    <property type="entry name" value="SMALL-CONDUCTANCE MECHANOSENSITIVE CHANNEL"/>
    <property type="match status" value="1"/>
</dbReference>
<feature type="transmembrane region" description="Helical" evidence="6">
    <location>
        <begin position="178"/>
        <end position="197"/>
    </location>
</feature>
<keyword evidence="4 6" id="KW-1133">Transmembrane helix</keyword>
<comment type="subcellular location">
    <subcellularLocation>
        <location evidence="1">Membrane</location>
        <topology evidence="1">Multi-pass membrane protein</topology>
    </subcellularLocation>
</comment>
<evidence type="ECO:0000256" key="2">
    <source>
        <dbReference type="ARBA" id="ARBA00008017"/>
    </source>
</evidence>
<dbReference type="AlphaFoldDB" id="A0A7H0EXR3"/>
<organism evidence="8 9">
    <name type="scientific">Cylindrospermopsis curvispora GIHE-G1</name>
    <dbReference type="NCBI Taxonomy" id="2666332"/>
    <lineage>
        <taxon>Bacteria</taxon>
        <taxon>Bacillati</taxon>
        <taxon>Cyanobacteriota</taxon>
        <taxon>Cyanophyceae</taxon>
        <taxon>Nostocales</taxon>
        <taxon>Aphanizomenonaceae</taxon>
        <taxon>Cylindrospermopsis</taxon>
    </lineage>
</organism>
<keyword evidence="3 6" id="KW-0812">Transmembrane</keyword>
<evidence type="ECO:0000256" key="3">
    <source>
        <dbReference type="ARBA" id="ARBA00022692"/>
    </source>
</evidence>
<feature type="transmembrane region" description="Helical" evidence="6">
    <location>
        <begin position="33"/>
        <end position="55"/>
    </location>
</feature>
<name>A0A7H0EXR3_9CYAN</name>
<dbReference type="SUPFAM" id="SSF82861">
    <property type="entry name" value="Mechanosensitive channel protein MscS (YggB), transmembrane region"/>
    <property type="match status" value="1"/>
</dbReference>
<dbReference type="Proteomes" id="UP000516013">
    <property type="component" value="Chromosome"/>
</dbReference>
<dbReference type="Gene3D" id="1.10.287.1260">
    <property type="match status" value="1"/>
</dbReference>
<accession>A0A7H0EXR3</accession>
<feature type="transmembrane region" description="Helical" evidence="6">
    <location>
        <begin position="153"/>
        <end position="172"/>
    </location>
</feature>
<dbReference type="Pfam" id="PF00924">
    <property type="entry name" value="MS_channel_2nd"/>
    <property type="match status" value="1"/>
</dbReference>
<dbReference type="PANTHER" id="PTHR30221">
    <property type="entry name" value="SMALL-CONDUCTANCE MECHANOSENSITIVE CHANNEL"/>
    <property type="match status" value="1"/>
</dbReference>
<dbReference type="KEGG" id="ccur:IAR63_11760"/>
<evidence type="ECO:0000256" key="1">
    <source>
        <dbReference type="ARBA" id="ARBA00004141"/>
    </source>
</evidence>
<evidence type="ECO:0000259" key="7">
    <source>
        <dbReference type="Pfam" id="PF00924"/>
    </source>
</evidence>
<evidence type="ECO:0000256" key="4">
    <source>
        <dbReference type="ARBA" id="ARBA00022989"/>
    </source>
</evidence>
<dbReference type="RefSeq" id="WP_187705402.1">
    <property type="nucleotide sequence ID" value="NZ_CP060822.1"/>
</dbReference>
<dbReference type="InterPro" id="IPR010920">
    <property type="entry name" value="LSM_dom_sf"/>
</dbReference>
<dbReference type="InterPro" id="IPR023408">
    <property type="entry name" value="MscS_beta-dom_sf"/>
</dbReference>
<protein>
    <submittedName>
        <fullName evidence="8">Mechanosensitive ion channel</fullName>
    </submittedName>
</protein>
<feature type="domain" description="Mechanosensitive ion channel MscS" evidence="7">
    <location>
        <begin position="195"/>
        <end position="263"/>
    </location>
</feature>
<keyword evidence="9" id="KW-1185">Reference proteome</keyword>
<dbReference type="GO" id="GO:0008381">
    <property type="term" value="F:mechanosensitive monoatomic ion channel activity"/>
    <property type="evidence" value="ECO:0007669"/>
    <property type="project" value="InterPro"/>
</dbReference>
<keyword evidence="5 6" id="KW-0472">Membrane</keyword>
<sequence>MTHISTVLPSSALTNYLLGELFIPPTGAQLTKFILTLGLCAGISVAIYLGLFYVLRPIVRKLEKDTWILVLGLSQAPLSAVLVLSSLKISLVNFSSSGEIIEWIQKFATAFLIAAFTYWITQILTELVVVYLKSYARQTEAVWDDVLVPLLKNFIPVLTYIIGFSLFFTVLGVDLSGIGLALGSITLVLGLAVRDILSNFFSGLVLLIDTPFEFGDVIVFDGSLAIIKEIGIRVTKLYLIEEHCEKYVPNATLSNQSITNLSRPTTHYAYKIPVSVRIDADSALATNILKEIVIGHPDTIANFDDKLRYLDSFYGLKEAQDNKPSKKEAGRNRLELDREISLQLKKIGAAFETLLEEIKVLERGGLESQELIVLQKTYMDILELVGMVIVTERKGKRQRSRLEEESSQKTNLISLVRIWYRTWLEDPDLVMEDRQILPDEWEQKIDLLKLKLNKLFQIISNPGVKETRLDNYVENFAEWLESSFKESSTAWKEPQVQITNIQGSSMEFAVRFYVDNIQLEHWRRGERVKNEVRREMIRRLRLAHIYTG</sequence>
<dbReference type="Gene3D" id="2.30.30.60">
    <property type="match status" value="1"/>
</dbReference>
<dbReference type="SUPFAM" id="SSF50182">
    <property type="entry name" value="Sm-like ribonucleoproteins"/>
    <property type="match status" value="1"/>
</dbReference>
<proteinExistence type="inferred from homology"/>
<comment type="similarity">
    <text evidence="2">Belongs to the MscS (TC 1.A.23) family.</text>
</comment>
<evidence type="ECO:0000256" key="5">
    <source>
        <dbReference type="ARBA" id="ARBA00023136"/>
    </source>
</evidence>
<dbReference type="InterPro" id="IPR006685">
    <property type="entry name" value="MscS_channel_2nd"/>
</dbReference>
<reference evidence="8 9" key="1">
    <citation type="submission" date="2020-08" db="EMBL/GenBank/DDBJ databases">
        <title>Complete genome sequence of Raphidiopsis curvispora isolated from drinking water reservoir in South Korea.</title>
        <authorList>
            <person name="Jeong J."/>
        </authorList>
    </citation>
    <scope>NUCLEOTIDE SEQUENCE [LARGE SCALE GENOMIC DNA]</scope>
    <source>
        <strain evidence="8 9">GIHE-G1</strain>
    </source>
</reference>
<feature type="transmembrane region" description="Helical" evidence="6">
    <location>
        <begin position="107"/>
        <end position="132"/>
    </location>
</feature>